<dbReference type="InterPro" id="IPR028472">
    <property type="entry name" value="EYA"/>
</dbReference>
<dbReference type="GO" id="GO:0005634">
    <property type="term" value="C:nucleus"/>
    <property type="evidence" value="ECO:0007669"/>
    <property type="project" value="TreeGrafter"/>
</dbReference>
<evidence type="ECO:0000256" key="5">
    <source>
        <dbReference type="ARBA" id="ARBA00022912"/>
    </source>
</evidence>
<evidence type="ECO:0000256" key="1">
    <source>
        <dbReference type="ARBA" id="ARBA00010501"/>
    </source>
</evidence>
<dbReference type="AlphaFoldDB" id="A0AAV1I8B8"/>
<proteinExistence type="inferred from homology"/>
<dbReference type="GO" id="GO:0045739">
    <property type="term" value="P:positive regulation of DNA repair"/>
    <property type="evidence" value="ECO:0007669"/>
    <property type="project" value="TreeGrafter"/>
</dbReference>
<dbReference type="PANTHER" id="PTHR10190">
    <property type="entry name" value="EYES ABSENT"/>
    <property type="match status" value="1"/>
</dbReference>
<evidence type="ECO:0000256" key="3">
    <source>
        <dbReference type="ARBA" id="ARBA00022801"/>
    </source>
</evidence>
<evidence type="ECO:0000256" key="2">
    <source>
        <dbReference type="ARBA" id="ARBA00013064"/>
    </source>
</evidence>
<feature type="binding site" evidence="8">
    <location>
        <position position="192"/>
    </location>
    <ligand>
        <name>Mg(2+)</name>
        <dbReference type="ChEBI" id="CHEBI:18420"/>
    </ligand>
</feature>
<dbReference type="Proteomes" id="UP001314263">
    <property type="component" value="Unassembled WGS sequence"/>
</dbReference>
<dbReference type="GO" id="GO:0030154">
    <property type="term" value="P:cell differentiation"/>
    <property type="evidence" value="ECO:0007669"/>
    <property type="project" value="TreeGrafter"/>
</dbReference>
<evidence type="ECO:0000313" key="10">
    <source>
        <dbReference type="EMBL" id="CAK0782962.1"/>
    </source>
</evidence>
<keyword evidence="5" id="KW-0904">Protein phosphatase</keyword>
<accession>A0AAV1I8B8</accession>
<keyword evidence="11" id="KW-1185">Reference proteome</keyword>
<dbReference type="Gene3D" id="3.40.50.12350">
    <property type="match status" value="1"/>
</dbReference>
<dbReference type="InterPro" id="IPR038102">
    <property type="entry name" value="EYA_dom_sf"/>
</dbReference>
<organism evidence="10 11">
    <name type="scientific">Coccomyxa viridis</name>
    <dbReference type="NCBI Taxonomy" id="1274662"/>
    <lineage>
        <taxon>Eukaryota</taxon>
        <taxon>Viridiplantae</taxon>
        <taxon>Chlorophyta</taxon>
        <taxon>core chlorophytes</taxon>
        <taxon>Trebouxiophyceae</taxon>
        <taxon>Trebouxiophyceae incertae sedis</taxon>
        <taxon>Coccomyxaceae</taxon>
        <taxon>Coccomyxa</taxon>
    </lineage>
</organism>
<comment type="caution">
    <text evidence="10">The sequence shown here is derived from an EMBL/GenBank/DDBJ whole genome shotgun (WGS) entry which is preliminary data.</text>
</comment>
<dbReference type="EC" id="3.1.3.48" evidence="2"/>
<feature type="region of interest" description="Disordered" evidence="9">
    <location>
        <begin position="1"/>
        <end position="43"/>
    </location>
</feature>
<feature type="region of interest" description="Disordered" evidence="9">
    <location>
        <begin position="96"/>
        <end position="115"/>
    </location>
</feature>
<feature type="active site" description="Nucleophile" evidence="7">
    <location>
        <position position="192"/>
    </location>
</feature>
<feature type="binding site" evidence="8">
    <location>
        <position position="410"/>
    </location>
    <ligand>
        <name>Mg(2+)</name>
        <dbReference type="ChEBI" id="CHEBI:18420"/>
    </ligand>
</feature>
<evidence type="ECO:0000256" key="9">
    <source>
        <dbReference type="SAM" id="MobiDB-lite"/>
    </source>
</evidence>
<feature type="compositionally biased region" description="Low complexity" evidence="9">
    <location>
        <begin position="106"/>
        <end position="115"/>
    </location>
</feature>
<sequence length="458" mass="50159">MAEQPENPYSRLYGKKATQPSQASSGSQQQLQLQAQNSGTSQISHALGQPYAASHLPQCASQGGSMTHANGFLAPPWRSAEVHNCAANAQPAQDLQHSAVSRVQSRDSSAGSWSSANLPNSALNLSHACPDSREKLEQGISRASGQVQAQPLAERTVEQSDLQRDSDGRPSSRKRRKLGHADEQKPTVLIWDVDETLVLFLSLLDGSFARAFGMQDTSIALQLGERWQDAIMDLCDDELLFTQLEAADQTTLMSMAPFDDDTPLNEIQPPDRPVCLPLDSHGTRQAAHAYRLIKHKYSQGLAHLSQSEQWPEVTARLKRLVEDTDTLSDGWLNHAKGLLQQCEDLQPDVKHAIVTTGQLIPTLAKLLICGLDAHVPADAIYSARNESKEHCFRLIEAAYGEAARYCVIGDGPEELQCALARGWPFIQVHLARGDDSKIAGRRLTEIRACDVLSMSIHS</sequence>
<evidence type="ECO:0000256" key="7">
    <source>
        <dbReference type="PIRSR" id="PIRSR628472-1"/>
    </source>
</evidence>
<name>A0AAV1I8B8_9CHLO</name>
<protein>
    <recommendedName>
        <fullName evidence="2">protein-tyrosine-phosphatase</fullName>
        <ecNumber evidence="2">3.1.3.48</ecNumber>
    </recommendedName>
</protein>
<evidence type="ECO:0000256" key="6">
    <source>
        <dbReference type="ARBA" id="ARBA00051722"/>
    </source>
</evidence>
<feature type="region of interest" description="Disordered" evidence="9">
    <location>
        <begin position="133"/>
        <end position="180"/>
    </location>
</feature>
<comment type="cofactor">
    <cofactor evidence="8">
        <name>Mg(2+)</name>
        <dbReference type="ChEBI" id="CHEBI:18420"/>
    </cofactor>
    <text evidence="8">Binds 1 Mg(2+) ion per subunit.</text>
</comment>
<keyword evidence="8" id="KW-0479">Metal-binding</keyword>
<keyword evidence="4 8" id="KW-0460">Magnesium</keyword>
<dbReference type="PANTHER" id="PTHR10190:SF16">
    <property type="entry name" value="DEVELOPMENTAL PROTEIN EYES ABSENT"/>
    <property type="match status" value="1"/>
</dbReference>
<evidence type="ECO:0000256" key="8">
    <source>
        <dbReference type="PIRSR" id="PIRSR628472-2"/>
    </source>
</evidence>
<feature type="active site" description="Proton donor" evidence="7">
    <location>
        <position position="194"/>
    </location>
</feature>
<dbReference type="GO" id="GO:0046872">
    <property type="term" value="F:metal ion binding"/>
    <property type="evidence" value="ECO:0007669"/>
    <property type="project" value="UniProtKB-KW"/>
</dbReference>
<keyword evidence="3" id="KW-0378">Hydrolase</keyword>
<comment type="similarity">
    <text evidence="1">Belongs to the HAD-like hydrolase superfamily. EYA family.</text>
</comment>
<dbReference type="EMBL" id="CAUYUE010000007">
    <property type="protein sequence ID" value="CAK0782962.1"/>
    <property type="molecule type" value="Genomic_DNA"/>
</dbReference>
<feature type="compositionally biased region" description="Basic and acidic residues" evidence="9">
    <location>
        <begin position="155"/>
        <end position="170"/>
    </location>
</feature>
<gene>
    <name evidence="10" type="ORF">CVIRNUC_006157</name>
</gene>
<dbReference type="SFLD" id="SFLDS00003">
    <property type="entry name" value="Haloacid_Dehalogenase"/>
    <property type="match status" value="1"/>
</dbReference>
<feature type="binding site" evidence="8">
    <location>
        <position position="194"/>
    </location>
    <ligand>
        <name>Mg(2+)</name>
        <dbReference type="ChEBI" id="CHEBI:18420"/>
    </ligand>
</feature>
<comment type="catalytic activity">
    <reaction evidence="6">
        <text>O-phospho-L-tyrosyl-[protein] + H2O = L-tyrosyl-[protein] + phosphate</text>
        <dbReference type="Rhea" id="RHEA:10684"/>
        <dbReference type="Rhea" id="RHEA-COMP:10136"/>
        <dbReference type="Rhea" id="RHEA-COMP:20101"/>
        <dbReference type="ChEBI" id="CHEBI:15377"/>
        <dbReference type="ChEBI" id="CHEBI:43474"/>
        <dbReference type="ChEBI" id="CHEBI:46858"/>
        <dbReference type="ChEBI" id="CHEBI:61978"/>
        <dbReference type="EC" id="3.1.3.48"/>
    </reaction>
</comment>
<dbReference type="SFLD" id="SFLDG01129">
    <property type="entry name" value="C1.5:_HAD__Beta-PGM__Phosphata"/>
    <property type="match status" value="1"/>
</dbReference>
<dbReference type="InterPro" id="IPR036412">
    <property type="entry name" value="HAD-like_sf"/>
</dbReference>
<evidence type="ECO:0000313" key="11">
    <source>
        <dbReference type="Proteomes" id="UP001314263"/>
    </source>
</evidence>
<feature type="compositionally biased region" description="Low complexity" evidence="9">
    <location>
        <begin position="19"/>
        <end position="39"/>
    </location>
</feature>
<reference evidence="10 11" key="1">
    <citation type="submission" date="2023-10" db="EMBL/GenBank/DDBJ databases">
        <authorList>
            <person name="Maclean D."/>
            <person name="Macfadyen A."/>
        </authorList>
    </citation>
    <scope>NUCLEOTIDE SEQUENCE [LARGE SCALE GENOMIC DNA]</scope>
</reference>
<dbReference type="SUPFAM" id="SSF56784">
    <property type="entry name" value="HAD-like"/>
    <property type="match status" value="1"/>
</dbReference>
<dbReference type="GO" id="GO:0004725">
    <property type="term" value="F:protein tyrosine phosphatase activity"/>
    <property type="evidence" value="ECO:0007669"/>
    <property type="project" value="UniProtKB-EC"/>
</dbReference>
<evidence type="ECO:0000256" key="4">
    <source>
        <dbReference type="ARBA" id="ARBA00022842"/>
    </source>
</evidence>